<organism evidence="4 5">
    <name type="scientific">Fonsecaea monophora</name>
    <dbReference type="NCBI Taxonomy" id="254056"/>
    <lineage>
        <taxon>Eukaryota</taxon>
        <taxon>Fungi</taxon>
        <taxon>Dikarya</taxon>
        <taxon>Ascomycota</taxon>
        <taxon>Pezizomycotina</taxon>
        <taxon>Eurotiomycetes</taxon>
        <taxon>Chaetothyriomycetidae</taxon>
        <taxon>Chaetothyriales</taxon>
        <taxon>Herpotrichiellaceae</taxon>
        <taxon>Fonsecaea</taxon>
    </lineage>
</organism>
<accession>A0A177EXT2</accession>
<evidence type="ECO:0000313" key="4">
    <source>
        <dbReference type="EMBL" id="OAG36768.1"/>
    </source>
</evidence>
<dbReference type="SUPFAM" id="SSF54495">
    <property type="entry name" value="UBC-like"/>
    <property type="match status" value="1"/>
</dbReference>
<dbReference type="EMBL" id="LVKK01000084">
    <property type="protein sequence ID" value="OAG36768.1"/>
    <property type="molecule type" value="Genomic_DNA"/>
</dbReference>
<feature type="compositionally biased region" description="Polar residues" evidence="2">
    <location>
        <begin position="460"/>
        <end position="469"/>
    </location>
</feature>
<dbReference type="RefSeq" id="XP_022508720.1">
    <property type="nucleotide sequence ID" value="XM_022658979.1"/>
</dbReference>
<name>A0A177EXT2_9EURO</name>
<proteinExistence type="predicted"/>
<feature type="domain" description="UBC core" evidence="3">
    <location>
        <begin position="6"/>
        <end position="180"/>
    </location>
</feature>
<dbReference type="InterPro" id="IPR016135">
    <property type="entry name" value="UBQ-conjugating_enzyme/RWD"/>
</dbReference>
<dbReference type="PANTHER" id="PTHR24068">
    <property type="entry name" value="UBIQUITIN-CONJUGATING ENZYME E2"/>
    <property type="match status" value="1"/>
</dbReference>
<dbReference type="Pfam" id="PF00179">
    <property type="entry name" value="UQ_con"/>
    <property type="match status" value="1"/>
</dbReference>
<dbReference type="OrthoDB" id="6508832at2759"/>
<dbReference type="GeneID" id="34604179"/>
<comment type="caution">
    <text evidence="4">The sequence shown here is derived from an EMBL/GenBank/DDBJ whole genome shotgun (WGS) entry which is preliminary data.</text>
</comment>
<dbReference type="PROSITE" id="PS50127">
    <property type="entry name" value="UBC_2"/>
    <property type="match status" value="1"/>
</dbReference>
<evidence type="ECO:0000256" key="1">
    <source>
        <dbReference type="ARBA" id="ARBA00022786"/>
    </source>
</evidence>
<reference evidence="4 5" key="1">
    <citation type="submission" date="2016-03" db="EMBL/GenBank/DDBJ databases">
        <title>Draft genome sequence of the Fonsecaea monophora CBS 269.37.</title>
        <authorList>
            <person name="Bombassaro A."/>
            <person name="Vinicius W.A."/>
            <person name="De Hoog S."/>
            <person name="Sun J."/>
            <person name="Souza E.M."/>
            <person name="Raittz R.T."/>
            <person name="Costa F."/>
            <person name="Leao A.C."/>
            <person name="Tadra-Sfeir M.Z."/>
            <person name="Baura V."/>
            <person name="Balsanelli E."/>
            <person name="Pedrosa F.O."/>
            <person name="Moreno L.F."/>
            <person name="Steffens M.B."/>
            <person name="Xi L."/>
            <person name="Bocca A.L."/>
            <person name="Felipe M.S."/>
            <person name="Teixeira M."/>
            <person name="Telles Filho F.Q."/>
            <person name="Azevedo C.M."/>
            <person name="Gomes R."/>
            <person name="Vicente V.A."/>
        </authorList>
    </citation>
    <scope>NUCLEOTIDE SEQUENCE [LARGE SCALE GENOMIC DNA]</scope>
    <source>
        <strain evidence="4 5">CBS 269.37</strain>
    </source>
</reference>
<dbReference type="SMART" id="SM00212">
    <property type="entry name" value="UBCc"/>
    <property type="match status" value="1"/>
</dbReference>
<feature type="region of interest" description="Disordered" evidence="2">
    <location>
        <begin position="429"/>
        <end position="469"/>
    </location>
</feature>
<sequence>MGAKVPRNFRLLEELEKGEKGLGAEACSYGLADSDDLMMTNWNGTILGPPHSVHENRIYSVNIHCGEQYPDLPPTIQFVSRVNLPCVDQKTGKVRINTMKGTPSTLTLADKVDPSKLPCLANWKRDYTMETILIELRRNFRNPKKAPLSKMCNMGMVANGLQAGHDALSLLRACAAKSGNALHKLSQTLEHVAQQAESISKHRAELASRWKPPPPQRHAHLENLRRVADKANHLSTPDNPRIFQHPRPISEVKSGVRKVPNLMLTQGIPLLKYPGPTPVLMNRVLKNKLQWGVRKWAQHLDLAATIQVAEWEDEWDGILAREQGIAESPEIVTTNAQPEKQGEETQMDHNQPSSSVSIQFVGLNRYNVREKRDQDRQLPSDSPAAPKVSWTLALRQVDRQLEQAVQARGRQYAELGDKYWQVVVKERELREKERRERKHARRMARKRVTDVSKTDGDNEPVSSVSSGFI</sequence>
<keyword evidence="1" id="KW-0833">Ubl conjugation pathway</keyword>
<dbReference type="Proteomes" id="UP000077002">
    <property type="component" value="Unassembled WGS sequence"/>
</dbReference>
<dbReference type="FunFam" id="3.10.110.10:FF:000026">
    <property type="entry name" value="Ubiquitin-conjugating enzyme E2 variant"/>
    <property type="match status" value="1"/>
</dbReference>
<dbReference type="AlphaFoldDB" id="A0A177EXT2"/>
<evidence type="ECO:0000313" key="5">
    <source>
        <dbReference type="Proteomes" id="UP000077002"/>
    </source>
</evidence>
<dbReference type="InterPro" id="IPR000608">
    <property type="entry name" value="UBC"/>
</dbReference>
<evidence type="ECO:0000256" key="2">
    <source>
        <dbReference type="SAM" id="MobiDB-lite"/>
    </source>
</evidence>
<evidence type="ECO:0000259" key="3">
    <source>
        <dbReference type="PROSITE" id="PS50127"/>
    </source>
</evidence>
<feature type="compositionally biased region" description="Basic residues" evidence="2">
    <location>
        <begin position="435"/>
        <end position="446"/>
    </location>
</feature>
<dbReference type="Gene3D" id="3.10.110.10">
    <property type="entry name" value="Ubiquitin Conjugating Enzyme"/>
    <property type="match status" value="1"/>
</dbReference>
<gene>
    <name evidence="4" type="ORF">AYO21_09041</name>
</gene>
<feature type="compositionally biased region" description="Basic and acidic residues" evidence="2">
    <location>
        <begin position="447"/>
        <end position="456"/>
    </location>
</feature>
<dbReference type="GO" id="GO:0006301">
    <property type="term" value="P:DNA damage tolerance"/>
    <property type="evidence" value="ECO:0007669"/>
    <property type="project" value="UniProtKB-ARBA"/>
</dbReference>
<protein>
    <recommendedName>
        <fullName evidence="3">UBC core domain-containing protein</fullName>
    </recommendedName>
</protein>
<dbReference type="CDD" id="cd23807">
    <property type="entry name" value="UEV_UBE2V"/>
    <property type="match status" value="1"/>
</dbReference>
<keyword evidence="5" id="KW-1185">Reference proteome</keyword>